<dbReference type="PANTHER" id="PTHR47395:SF1">
    <property type="entry name" value="BPI FOLD-CONTAINING FAMILY B MEMBER 1"/>
    <property type="match status" value="1"/>
</dbReference>
<name>G3IHG4_CRIGR</name>
<accession>G3IHG4</accession>
<dbReference type="Gene3D" id="3.15.10.10">
    <property type="entry name" value="Bactericidal permeability-increasing protein, domain 1"/>
    <property type="match status" value="2"/>
</dbReference>
<evidence type="ECO:0000313" key="3">
    <source>
        <dbReference type="EMBL" id="EGW14039.1"/>
    </source>
</evidence>
<dbReference type="GO" id="GO:0002227">
    <property type="term" value="P:innate immune response in mucosa"/>
    <property type="evidence" value="ECO:0007669"/>
    <property type="project" value="TreeGrafter"/>
</dbReference>
<dbReference type="GO" id="GO:0008289">
    <property type="term" value="F:lipid binding"/>
    <property type="evidence" value="ECO:0007669"/>
    <property type="project" value="InterPro"/>
</dbReference>
<protein>
    <submittedName>
        <fullName evidence="3">Long palate, lung and nasal epithelium carcinoma-associated protein 1</fullName>
    </submittedName>
</protein>
<dbReference type="CDD" id="cd00025">
    <property type="entry name" value="BPI1"/>
    <property type="match status" value="1"/>
</dbReference>
<dbReference type="InterPro" id="IPR017943">
    <property type="entry name" value="Bactericidal_perm-incr_a/b_dom"/>
</dbReference>
<organism evidence="3 4">
    <name type="scientific">Cricetulus griseus</name>
    <name type="common">Chinese hamster</name>
    <name type="synonym">Cricetulus barabensis griseus</name>
    <dbReference type="NCBI Taxonomy" id="10029"/>
    <lineage>
        <taxon>Eukaryota</taxon>
        <taxon>Metazoa</taxon>
        <taxon>Chordata</taxon>
        <taxon>Craniata</taxon>
        <taxon>Vertebrata</taxon>
        <taxon>Euteleostomi</taxon>
        <taxon>Mammalia</taxon>
        <taxon>Eutheria</taxon>
        <taxon>Euarchontoglires</taxon>
        <taxon>Glires</taxon>
        <taxon>Rodentia</taxon>
        <taxon>Myomorpha</taxon>
        <taxon>Muroidea</taxon>
        <taxon>Cricetidae</taxon>
        <taxon>Cricetinae</taxon>
        <taxon>Cricetulus</taxon>
    </lineage>
</organism>
<dbReference type="AlphaFoldDB" id="G3IHG4"/>
<dbReference type="GlyGen" id="G3IHG4">
    <property type="glycosylation" value="1 site"/>
</dbReference>
<reference evidence="4" key="1">
    <citation type="journal article" date="2011" name="Nat. Biotechnol.">
        <title>The genomic sequence of the Chinese hamster ovary (CHO)-K1 cell line.</title>
        <authorList>
            <person name="Xu X."/>
            <person name="Nagarajan H."/>
            <person name="Lewis N.E."/>
            <person name="Pan S."/>
            <person name="Cai Z."/>
            <person name="Liu X."/>
            <person name="Chen W."/>
            <person name="Xie M."/>
            <person name="Wang W."/>
            <person name="Hammond S."/>
            <person name="Andersen M.R."/>
            <person name="Neff N."/>
            <person name="Passarelli B."/>
            <person name="Koh W."/>
            <person name="Fan H.C."/>
            <person name="Wang J."/>
            <person name="Gui Y."/>
            <person name="Lee K.H."/>
            <person name="Betenbaugh M.J."/>
            <person name="Quake S.R."/>
            <person name="Famili I."/>
            <person name="Palsson B.O."/>
            <person name="Wang J."/>
        </authorList>
    </citation>
    <scope>NUCLEOTIDE SEQUENCE [LARGE SCALE GENOMIC DNA]</scope>
    <source>
        <strain evidence="4">CHO K1 cell line</strain>
    </source>
</reference>
<dbReference type="InParanoid" id="G3IHG4"/>
<dbReference type="GO" id="GO:0070062">
    <property type="term" value="C:extracellular exosome"/>
    <property type="evidence" value="ECO:0007669"/>
    <property type="project" value="TreeGrafter"/>
</dbReference>
<proteinExistence type="predicted"/>
<dbReference type="InterPro" id="IPR021193">
    <property type="entry name" value="Bpifb1"/>
</dbReference>
<evidence type="ECO:0000259" key="2">
    <source>
        <dbReference type="SMART" id="SM00328"/>
    </source>
</evidence>
<feature type="chain" id="PRO_5003445241" evidence="1">
    <location>
        <begin position="22"/>
        <end position="671"/>
    </location>
</feature>
<dbReference type="GO" id="GO:0034144">
    <property type="term" value="P:negative regulation of toll-like receptor 4 signaling pathway"/>
    <property type="evidence" value="ECO:0007669"/>
    <property type="project" value="TreeGrafter"/>
</dbReference>
<dbReference type="eggNOG" id="KOG4160">
    <property type="taxonomic scope" value="Eukaryota"/>
</dbReference>
<dbReference type="InterPro" id="IPR017942">
    <property type="entry name" value="Lipid-bd_serum_glycop_N"/>
</dbReference>
<dbReference type="SMART" id="SM00328">
    <property type="entry name" value="BPI1"/>
    <property type="match status" value="1"/>
</dbReference>
<feature type="domain" description="Lipid-binding serum glycoprotein N-terminal" evidence="2">
    <location>
        <begin position="36"/>
        <end position="256"/>
    </location>
</feature>
<dbReference type="Proteomes" id="UP000001075">
    <property type="component" value="Unassembled WGS sequence"/>
</dbReference>
<feature type="signal peptide" evidence="1">
    <location>
        <begin position="1"/>
        <end position="21"/>
    </location>
</feature>
<dbReference type="PaxDb" id="10029-XP_007618798.1"/>
<keyword evidence="1" id="KW-0732">Signal</keyword>
<dbReference type="PANTHER" id="PTHR47395">
    <property type="entry name" value="BPI FOLD-CONTAINING FAMILY B MEMBER 1"/>
    <property type="match status" value="1"/>
</dbReference>
<gene>
    <name evidence="3" type="ORF">I79_023254</name>
</gene>
<dbReference type="Pfam" id="PF01273">
    <property type="entry name" value="LBP_BPI_CETP"/>
    <property type="match status" value="2"/>
</dbReference>
<dbReference type="SUPFAM" id="SSF55394">
    <property type="entry name" value="Bactericidal permeability-increasing protein, BPI"/>
    <property type="match status" value="3"/>
</dbReference>
<sequence length="671" mass="74220">MAGPWIVTFLCGFLGATLVQADLRPPAVLNLGPEVIKEHLTQALKNNHATAILHELPLLSAMRDRSGSIPMLDSLVQSFLRYIIWMKVTSANILQLAVQPSAYDQELVVRIPLDMVSGLNTPLVKTMVQFQMNTEIQALIRVEKSKSGPAHLNLSDCSSSSHTLRLSLLNKLSFMVNSLANKVMNILVPALPQMVKNHLCPVIQQAFNDMYNDFLRLATAPIPLSPGALDFGLLSPAIQDSNIVFNLKAKLLDSQARVTKWFNSSVASQMETTPSGAPFSLLVRQDLVNAIVDTLVPKEELVILLRFVIPEVARQLQADINEINAEAANKLGPTQMVKIATYSSPQIVLNEGGATAAQNIILEVFPTNTDVRPFFSLGIPESMKGTLTKILEYTLLPNENDISDLFTDHQVLKDMIRMPVTGSPSEGVSILDPLPFVRKEFVGKKNGLDLSLVGDLLSGKAMPELKKLLETAGLVIEDAKGPEVTLEILSDSLLQITLRCKLYLSLLEILWLKAIKNIRIGVRLEQIGNKTQVAFEECHTPPGSLNIEILNQTDTLLPNQLLKLVTEILEESLPFLLQKIVCPVTTNLLNFLLEDLLYITLPQDSKADFAFWIELYNDILSCLYTSQEIFVEPQDSSETGLWELLSQSAPTPQPEENNHVEKLTEAQMLAM</sequence>
<evidence type="ECO:0000256" key="1">
    <source>
        <dbReference type="SAM" id="SignalP"/>
    </source>
</evidence>
<dbReference type="FunCoup" id="G3IHG4">
    <property type="interactions" value="129"/>
</dbReference>
<dbReference type="EMBL" id="JH002775">
    <property type="protein sequence ID" value="EGW14039.1"/>
    <property type="molecule type" value="Genomic_DNA"/>
</dbReference>
<dbReference type="STRING" id="10029.G3IHG4"/>
<evidence type="ECO:0000313" key="4">
    <source>
        <dbReference type="Proteomes" id="UP000001075"/>
    </source>
</evidence>